<dbReference type="GO" id="GO:0009311">
    <property type="term" value="P:oligosaccharide metabolic process"/>
    <property type="evidence" value="ECO:0007669"/>
    <property type="project" value="InterPro"/>
</dbReference>
<evidence type="ECO:0000313" key="2">
    <source>
        <dbReference type="EMBL" id="SEG59504.1"/>
    </source>
</evidence>
<dbReference type="SUPFAM" id="SSF48208">
    <property type="entry name" value="Six-hairpin glycosidases"/>
    <property type="match status" value="1"/>
</dbReference>
<dbReference type="InterPro" id="IPR054491">
    <property type="entry name" value="MGH1-like_GH"/>
</dbReference>
<dbReference type="Proteomes" id="UP000236738">
    <property type="component" value="Unassembled WGS sequence"/>
</dbReference>
<dbReference type="GO" id="GO:0004573">
    <property type="term" value="F:Glc3Man9GlcNAc2 oligosaccharide glucosidase activity"/>
    <property type="evidence" value="ECO:0007669"/>
    <property type="project" value="InterPro"/>
</dbReference>
<dbReference type="InterPro" id="IPR008928">
    <property type="entry name" value="6-hairpin_glycosidase_sf"/>
</dbReference>
<dbReference type="AlphaFoldDB" id="A0A1H6BG01"/>
<feature type="domain" description="Mannosylglycerate hydrolase MGH1-like glycoside hydrolase" evidence="1">
    <location>
        <begin position="415"/>
        <end position="647"/>
    </location>
</feature>
<proteinExistence type="predicted"/>
<dbReference type="Gene3D" id="1.50.10.10">
    <property type="match status" value="2"/>
</dbReference>
<reference evidence="3" key="1">
    <citation type="submission" date="2016-10" db="EMBL/GenBank/DDBJ databases">
        <authorList>
            <person name="Varghese N."/>
            <person name="Submissions S."/>
        </authorList>
    </citation>
    <scope>NUCLEOTIDE SEQUENCE [LARGE SCALE GENOMIC DNA]</scope>
    <source>
        <strain evidence="3">DSM 21580</strain>
    </source>
</reference>
<dbReference type="EMBL" id="FNUS01000008">
    <property type="protein sequence ID" value="SEG59504.1"/>
    <property type="molecule type" value="Genomic_DNA"/>
</dbReference>
<protein>
    <recommendedName>
        <fullName evidence="1">Mannosylglycerate hydrolase MGH1-like glycoside hydrolase domain-containing protein</fullName>
    </recommendedName>
</protein>
<dbReference type="PANTHER" id="PTHR10412:SF10">
    <property type="entry name" value="GLYCOSYL HYDROLASE FAMILY 63 C-TERMINAL DOMAIN-CONTAINING PROTEIN"/>
    <property type="match status" value="1"/>
</dbReference>
<keyword evidence="3" id="KW-1185">Reference proteome</keyword>
<name>A0A1H6BG01_9FLAO</name>
<dbReference type="PANTHER" id="PTHR10412">
    <property type="entry name" value="MANNOSYL-OLIGOSACCHARIDE GLUCOSIDASE"/>
    <property type="match status" value="1"/>
</dbReference>
<sequence>MKNMNTENERLKDEAWREWGPYVSNRQWGNVREDYSPDGNAWENTSHDQAESKVYRWAEEGIAGLSDSKQLLCFAFSFWNKKDKMVKERFFGVSNYQGNHGEDVKELFYYLDNTPTHTYMKMVYKYPISAFPYDQLVQESLRRSKSEPEYELIDTGIFNENKYFDIFIEYCKVDADDIFIRVTACNRSKENAPLVILPTIWYRNNWSWGYNDYKPELKKSKNGVIDILHDSLSIKKFYARNANSEALFCENETNISKIYNRPKTEGYFKDGINDFIIKGTKTVNPKKIGTKACFKIDTEIAAGESKTFDFRLSPHEMNDAFYDFDEIFEIRKEEANDFYQNLQANIPNEDEKNVQRQAFAGLLWNKQFYHYNIAKWLKGDPNLEAPRNFKNFVRNTEWKHLHNKDIISMPDKWEYPWYATWDLAFHCVSFAMIDAGFAKNQLTLLTKEWYMHPNGQMPAYEWNLSDVNPPVHAWSVFRVFKIDENINGKADIKFLESVFQKLLLNFTWWVNRKDIKGNNLFGGGFLGLDNIGAFDRNMEMKDGEHLDQADGTSWMAMYSLNMMRIAMELAMYNDVYEDMAIKFFEHYLYIADAMEHIGDGKNGLWNEEDGFFYDVLQLSNGDSISLKLRSIVGLIPMFAVEVIDHEMIESLPKFKERMDWVLRNKPELTKLVSHWQVEGEGKKHLLSILRKTRLTKVLHRMLCEEEFLGDYGIRAMSKIYEKNPFIFYAHDRQYVVHYTPAESDSSMFGGNSNWRGPIWFPINFLIVESLQRFHYYYGNNIKVEFPTNSENYFNLNEVAEKLSKRLCSIFLKDENGNRPFNGGVEKFNQDPYFKDYILFHEYFNGDTGKGLGASHQTGWTSTVAKMLQPRNLLSGLNKELITRD</sequence>
<evidence type="ECO:0000259" key="1">
    <source>
        <dbReference type="Pfam" id="PF22422"/>
    </source>
</evidence>
<dbReference type="InterPro" id="IPR004888">
    <property type="entry name" value="Glycoside_hydrolase_63"/>
</dbReference>
<dbReference type="InterPro" id="IPR012341">
    <property type="entry name" value="6hp_glycosidase-like_sf"/>
</dbReference>
<dbReference type="Pfam" id="PF22422">
    <property type="entry name" value="MGH1-like_GH"/>
    <property type="match status" value="1"/>
</dbReference>
<accession>A0A1H6BG01</accession>
<evidence type="ECO:0000313" key="3">
    <source>
        <dbReference type="Proteomes" id="UP000236738"/>
    </source>
</evidence>
<organism evidence="2 3">
    <name type="scientific">Halpernia humi</name>
    <dbReference type="NCBI Taxonomy" id="493375"/>
    <lineage>
        <taxon>Bacteria</taxon>
        <taxon>Pseudomonadati</taxon>
        <taxon>Bacteroidota</taxon>
        <taxon>Flavobacteriia</taxon>
        <taxon>Flavobacteriales</taxon>
        <taxon>Weeksellaceae</taxon>
        <taxon>Chryseobacterium group</taxon>
        <taxon>Halpernia</taxon>
    </lineage>
</organism>
<gene>
    <name evidence="2" type="ORF">SAMN05421847_2862</name>
</gene>